<dbReference type="Pfam" id="PF17957">
    <property type="entry name" value="Big_7"/>
    <property type="match status" value="1"/>
</dbReference>
<protein>
    <recommendedName>
        <fullName evidence="2">PKD domain-containing protein</fullName>
    </recommendedName>
</protein>
<dbReference type="InterPro" id="IPR035986">
    <property type="entry name" value="PKD_dom_sf"/>
</dbReference>
<evidence type="ECO:0008006" key="2">
    <source>
        <dbReference type="Google" id="ProtNLM"/>
    </source>
</evidence>
<dbReference type="InterPro" id="IPR013783">
    <property type="entry name" value="Ig-like_fold"/>
</dbReference>
<gene>
    <name evidence="1" type="ORF">ENJ89_08560</name>
</gene>
<dbReference type="EMBL" id="DROD01000545">
    <property type="protein sequence ID" value="HHJ53229.1"/>
    <property type="molecule type" value="Genomic_DNA"/>
</dbReference>
<organism evidence="1">
    <name type="scientific">Caldithrix abyssi</name>
    <dbReference type="NCBI Taxonomy" id="187145"/>
    <lineage>
        <taxon>Bacteria</taxon>
        <taxon>Pseudomonadati</taxon>
        <taxon>Calditrichota</taxon>
        <taxon>Calditrichia</taxon>
        <taxon>Calditrichales</taxon>
        <taxon>Calditrichaceae</taxon>
        <taxon>Caldithrix</taxon>
    </lineage>
</organism>
<evidence type="ECO:0000313" key="1">
    <source>
        <dbReference type="EMBL" id="HHJ53229.1"/>
    </source>
</evidence>
<dbReference type="AlphaFoldDB" id="A0A7V5UFF5"/>
<dbReference type="SUPFAM" id="SSF49299">
    <property type="entry name" value="PKD domain"/>
    <property type="match status" value="1"/>
</dbReference>
<reference evidence="1" key="1">
    <citation type="journal article" date="2020" name="mSystems">
        <title>Genome- and Community-Level Interaction Insights into Carbon Utilization and Element Cycling Functions of Hydrothermarchaeota in Hydrothermal Sediment.</title>
        <authorList>
            <person name="Zhou Z."/>
            <person name="Liu Y."/>
            <person name="Xu W."/>
            <person name="Pan J."/>
            <person name="Luo Z.H."/>
            <person name="Li M."/>
        </authorList>
    </citation>
    <scope>NUCLEOTIDE SEQUENCE [LARGE SCALE GENOMIC DNA]</scope>
    <source>
        <strain evidence="1">HyVt-527</strain>
    </source>
</reference>
<dbReference type="Proteomes" id="UP000886124">
    <property type="component" value="Unassembled WGS sequence"/>
</dbReference>
<proteinExistence type="predicted"/>
<name>A0A7V5UFF5_CALAY</name>
<comment type="caution">
    <text evidence="1">The sequence shown here is derived from an EMBL/GenBank/DDBJ whole genome shotgun (WGS) entry which is preliminary data.</text>
</comment>
<accession>A0A7V5UFF5</accession>
<dbReference type="Gene3D" id="2.60.40.10">
    <property type="entry name" value="Immunoglobulins"/>
    <property type="match status" value="1"/>
</dbReference>
<sequence length="226" mass="24488">MVKMNWRFAFGVFLFFLFWSCDSVSDLLNLDKTPVLDEQGIVVSADRVNPGDTVRASISATNPVDGPLYYQWTATGGDFMPPADKDTVYWIAPVKGGTYTIYVKVSNTEKSITTHKEIAVISSSKPLVRILKPEEGARFVLTESVPVEASATHENGIARVRLFAGDSLISETGGKSSGNYQFTFLPVPSMVGTLTLIVEAEAANQFAAIGRDSVNVVIKGMVVGKK</sequence>